<dbReference type="CDD" id="cd03263">
    <property type="entry name" value="ABC_subfamily_A"/>
    <property type="match status" value="2"/>
</dbReference>
<comment type="similarity">
    <text evidence="2">Belongs to the ABC transporter superfamily. ABCA family.</text>
</comment>
<name>A0AA40G4W6_9HYME</name>
<dbReference type="GO" id="GO:0005319">
    <property type="term" value="F:lipid transporter activity"/>
    <property type="evidence" value="ECO:0007669"/>
    <property type="project" value="TreeGrafter"/>
</dbReference>
<evidence type="ECO:0000256" key="6">
    <source>
        <dbReference type="ARBA" id="ARBA00022741"/>
    </source>
</evidence>
<dbReference type="GO" id="GO:0005524">
    <property type="term" value="F:ATP binding"/>
    <property type="evidence" value="ECO:0007669"/>
    <property type="project" value="UniProtKB-KW"/>
</dbReference>
<keyword evidence="3" id="KW-0813">Transport</keyword>
<evidence type="ECO:0000256" key="7">
    <source>
        <dbReference type="ARBA" id="ARBA00022840"/>
    </source>
</evidence>
<evidence type="ECO:0000256" key="5">
    <source>
        <dbReference type="ARBA" id="ARBA00022737"/>
    </source>
</evidence>
<dbReference type="GO" id="GO:0016020">
    <property type="term" value="C:membrane"/>
    <property type="evidence" value="ECO:0007669"/>
    <property type="project" value="UniProtKB-SubCell"/>
</dbReference>
<dbReference type="InterPro" id="IPR027417">
    <property type="entry name" value="P-loop_NTPase"/>
</dbReference>
<dbReference type="Proteomes" id="UP001177670">
    <property type="component" value="Unassembled WGS sequence"/>
</dbReference>
<dbReference type="PANTHER" id="PTHR19229:SF36">
    <property type="entry name" value="ATP-BINDING CASSETTE SUB-FAMILY A MEMBER 2"/>
    <property type="match status" value="1"/>
</dbReference>
<evidence type="ECO:0000256" key="8">
    <source>
        <dbReference type="ARBA" id="ARBA00022989"/>
    </source>
</evidence>
<feature type="transmembrane region" description="Helical" evidence="10">
    <location>
        <begin position="2662"/>
        <end position="2690"/>
    </location>
</feature>
<dbReference type="GO" id="GO:0016887">
    <property type="term" value="F:ATP hydrolysis activity"/>
    <property type="evidence" value="ECO:0007669"/>
    <property type="project" value="InterPro"/>
</dbReference>
<dbReference type="Pfam" id="PF00005">
    <property type="entry name" value="ABC_tran"/>
    <property type="match status" value="2"/>
</dbReference>
<feature type="transmembrane region" description="Helical" evidence="10">
    <location>
        <begin position="2696"/>
        <end position="2716"/>
    </location>
</feature>
<feature type="transmembrane region" description="Helical" evidence="10">
    <location>
        <begin position="3229"/>
        <end position="3252"/>
    </location>
</feature>
<evidence type="ECO:0000256" key="9">
    <source>
        <dbReference type="ARBA" id="ARBA00023136"/>
    </source>
</evidence>
<dbReference type="InterPro" id="IPR003439">
    <property type="entry name" value="ABC_transporter-like_ATP-bd"/>
</dbReference>
<dbReference type="Gene3D" id="3.40.50.300">
    <property type="entry name" value="P-loop containing nucleotide triphosphate hydrolases"/>
    <property type="match status" value="2"/>
</dbReference>
<reference evidence="12" key="1">
    <citation type="submission" date="2021-10" db="EMBL/GenBank/DDBJ databases">
        <title>Melipona bicolor Genome sequencing and assembly.</title>
        <authorList>
            <person name="Araujo N.S."/>
            <person name="Arias M.C."/>
        </authorList>
    </citation>
    <scope>NUCLEOTIDE SEQUENCE</scope>
    <source>
        <strain evidence="12">USP_2M_L1-L4_2017</strain>
        <tissue evidence="12">Whole body</tissue>
    </source>
</reference>
<dbReference type="FunFam" id="3.40.50.300:FF:001253">
    <property type="entry name" value="ATP-binding cassette protein subfamily A, member 10"/>
    <property type="match status" value="1"/>
</dbReference>
<keyword evidence="13" id="KW-1185">Reference proteome</keyword>
<evidence type="ECO:0000256" key="10">
    <source>
        <dbReference type="SAM" id="Phobius"/>
    </source>
</evidence>
<evidence type="ECO:0000259" key="11">
    <source>
        <dbReference type="PROSITE" id="PS50893"/>
    </source>
</evidence>
<proteinExistence type="inferred from homology"/>
<evidence type="ECO:0000313" key="13">
    <source>
        <dbReference type="Proteomes" id="UP001177670"/>
    </source>
</evidence>
<feature type="transmembrane region" description="Helical" evidence="10">
    <location>
        <begin position="3516"/>
        <end position="3534"/>
    </location>
</feature>
<feature type="transmembrane region" description="Helical" evidence="10">
    <location>
        <begin position="3546"/>
        <end position="3569"/>
    </location>
</feature>
<keyword evidence="6" id="KW-0547">Nucleotide-binding</keyword>
<keyword evidence="7" id="KW-0067">ATP-binding</keyword>
<feature type="transmembrane region" description="Helical" evidence="10">
    <location>
        <begin position="21"/>
        <end position="41"/>
    </location>
</feature>
<dbReference type="InterPro" id="IPR026082">
    <property type="entry name" value="ABCA"/>
</dbReference>
<keyword evidence="4 10" id="KW-0812">Transmembrane</keyword>
<dbReference type="InterPro" id="IPR013525">
    <property type="entry name" value="ABC2_TM"/>
</dbReference>
<accession>A0AA40G4W6</accession>
<evidence type="ECO:0000256" key="2">
    <source>
        <dbReference type="ARBA" id="ARBA00008869"/>
    </source>
</evidence>
<feature type="transmembrane region" description="Helical" evidence="10">
    <location>
        <begin position="2723"/>
        <end position="2747"/>
    </location>
</feature>
<feature type="domain" description="ABC transporter" evidence="11">
    <location>
        <begin position="3692"/>
        <end position="3920"/>
    </location>
</feature>
<gene>
    <name evidence="12" type="ORF">K0M31_017453</name>
</gene>
<organism evidence="12 13">
    <name type="scientific">Melipona bicolor</name>
    <dbReference type="NCBI Taxonomy" id="60889"/>
    <lineage>
        <taxon>Eukaryota</taxon>
        <taxon>Metazoa</taxon>
        <taxon>Ecdysozoa</taxon>
        <taxon>Arthropoda</taxon>
        <taxon>Hexapoda</taxon>
        <taxon>Insecta</taxon>
        <taxon>Pterygota</taxon>
        <taxon>Neoptera</taxon>
        <taxon>Endopterygota</taxon>
        <taxon>Hymenoptera</taxon>
        <taxon>Apocrita</taxon>
        <taxon>Aculeata</taxon>
        <taxon>Apoidea</taxon>
        <taxon>Anthophila</taxon>
        <taxon>Apidae</taxon>
        <taxon>Melipona</taxon>
    </lineage>
</organism>
<keyword evidence="9 10" id="KW-0472">Membrane</keyword>
<evidence type="ECO:0000313" key="12">
    <source>
        <dbReference type="EMBL" id="KAK1131161.1"/>
    </source>
</evidence>
<dbReference type="SUPFAM" id="SSF52540">
    <property type="entry name" value="P-loop containing nucleoside triphosphate hydrolases"/>
    <property type="match status" value="2"/>
</dbReference>
<sequence length="4029" mass="457252">MRVDQIGLLLWKNYIVRKRQPGILALVFVWPVIVFMILYTIRDNVDPRYYPTCQFPARSMPQNGLLPFVQSFICSLGNPCDPLSEYEEVPSYRNATLGPLVVELQPMLGNETILSAISTLPNSIQLLKSMAQILTRPEIKSLFDRGIRLGDLFNNHEEIKNHLRLQMPYARTGLIDQLFNSSIKLLYLVEAFGSSNIDGVICSPESLKKYLILRDEQDYAEISKILCDIDSDMIPDMLESLSKHLDFSGLLEMVDRVMAKFRDYDFFDDLRRAVETILELQSVKKYIPEYLKIREWLPKMITMFKNVTFKEIDLTFVNKSLQVLNPVFSRQRDWPTVRQAFSKLQKFLELAKRTSNDRTTLDSSDSFFTLVQRLSGGFRLMFDNVANPENLTQILDLGISILHDGAKLTQSILDRHVDDIQLPAEILDGLADFLSDNILATLSYVVSFMRVIVRMLHHVAVIHEDVQYRVYDISINHKDTVEKLLTSLDPNAYRTLVKSFSNLNFVEKFVDKVWFNRTEDFFCQGETLNEIFQLSKVGRNESRYIEDTVCNDAGKKFIRDVYESFALRNFESIMNDALSTVLNMVLHKVVSIEKSNLTSLVSNTRELVSQLNSPKRPEPDWTVFKFNEKWHEAFEETRAQGRLNLLAIHLSIAKMIGSASLTYVTIESDLKKMDILAEIILQDLEKTPTSWIGEFRQRKMELIESFYLTVIDKDKALKILEYDNFTRTYCANPNPPDLINFPKGSNETVLKALICRISKFVQTELEMNISDIEQTEEIRYRNRAPFNWTSFNAKTIEIYRYVDTLVHQENSGYDASRLESLKKEFQTSWSLYIGAKDVFEMSVGLICKFFNLMESPLFGMRETWKEMHAIAWASSLIFENVERIVDQIQKNDHTAKLSEVLQDMPQTEILLSAVLRNLSPLILDVVDIVTMKPIHLISVLDDYKSREERWPCVQNESVGSAMEMRDGTREIIREIERLSCNPALFIQEWKEQAVFARAKKIFQRNNVIQSPPFNWTLGYVIFRRQAKKLDDLVNDVKEVVLAEQPNFSEHLESLVPEVKSIFSNRWPDMKNDAKNTLEYIDYELDKIVTVFQSHFSAKEIWRTIRVEDRVLLLVKYISHVVHKTVKTATDILRDAALQQSSEKSVKFSLFPLLGFNEKTPISIYYNKLHYVLATLVNGLSASDVGNRIVTWSDVFTCSRFFEWWSDHVIGLSPEEYRILKNFTCDLVPDNFNAYTDLYMVEESLWSKSVNSYRSYTITSIGDLYEFAFEVRNIIRSTKDKDVEIEIPFSMSYLSTTLQRLKDALEFHDEEATQEKELRGSTYGIFIEGVAEGLNHITKAMKNINTENGDINIWDFVESGNARQLLKILDHHPEETIALVASLTTLDSSTNDLTSYEDVRRAMCNFRFNSSYWSTPNRTRFVTEICSLDPEQLLKSVTSAEYYSLVTGQATLSKLTSLSSSVTKLLDTALNLQVGREPALVVKSRIFNGTTWRNLSNETWSVIRRAGETWIRKSMRFVESENQTRLNGATDPFTKLARGYQLLDASVELLAGGDIWQKVRAVYENSRVKPVLTLIEDLPNLAVTGVDTFVKSERLNDFAEKLSLGKVHPCDIDKYLIVPSFVRKKVLLSSITNFCQKIVLNERRLTLIDILPLDVKFEERRRWRNSSDVYDESYLLKKLEHAESTIIRAASEGYKDPKVPIWWTSFKEGTLEDFLTQYRKEDLTALAHLVVKKVFTIAGNVLNSAENTKDCSWCVTIPFEILNSQLRNHQLYGKLLCQLPKLNISKIHDILMHDFYWNKTATMIKNYSYLSVKRTRREFLETLEGTFHHVADILVNFGNETYSDRMDECFHRFVGRPAYSRPGLYVTMVLGMLDVLQRNVFIVETSRNHRNIDALSRIAEKYVPIWMPLRDVVKASHVDHVEASLPGAMINVNALLNDRNNSLCKTKPECRNSTILYNYLSSKRGGKAFQYDPKASSSYRSLTEIADRLSESLDLDRIDRELRQWRMDAAWKLTWLKEILRHLSVVIEESGNLLDVASKIDFEDVSNVLEVPDIVDGVVNILKDKTVDKLFDGMKELVEDIKPFVEDQYVLDDIYQIIATLQSMDIFKNLGLLDMKYVIRDMFDNWDAVRSYLVDKIGISNDVALTLSQAKIDMIPVFMKERRALSLTEIICSPAKLGDMLNFNGGQTTPEEISSAVCQLDDSQTRDVTIMLIKNLNFDYIFKTVMSANVKSILANANLTETEGKMVLDNLGVAAELLPFFKDKLSSSRMPTAEALETDAQEPDETTVPTSKFLQDSSEMLCGQPMVSDNGDLYRIISRIEDNSKEFDKAELDSLPTDFCRDTYKNIVTMGGGKIIWSYVKPLLRGQILYAPNTTVINDIMTLANKTFVEMEHFGVLMNSFERTLISLMNLSEMSDSLKELQDIMSSDVIKIAIRSFGGGDFKGGDFADMNLSEISWRLKRSKRLITMVGMLNDLLECVLVDRIRGFRSEEEMEAEARLLMETREFLAGVVFLDKVPKRSGRSTKQELPDDIVYKIQMDVDYVQSTKRLKNQFWTPGPESSFIEHLRYLRGFVQLQDSIDRAVIRTKTRKDQNWKTVTQQMPYPCWKDVPFQTTLYESQGVQVCFFFALMMCVGAAVRHIVWERESQNAMVMSVMGLKPWRNTMAWFITTFIELLIVMFSIATVLFAGGILPKSDPSLVLILMIDYTFSIVTFCYMISTMCSSASLAAIITVVMFLLTFMPYVIVIAMEAVIGLGYKLLICLSMSTSFCYGCLYTTRKEVQGVGLTWSAMWEESSPGDSMSLGLVFLMIAFDGCLYATIGYLITRYTNSDDESDVSNLTVSEKQTGVRFDCVKKIYNTDQGEVLAVDDFTLRLNEGEVTSLLGRNGAGKTTIIKMLTGMLAPTTGEICLNGEEGCKPDIGVCPQDNVLIGTLTPREHLIFYAKLKHPKDDANMQRSVSEMLTSLELGKHEHEPVYRLSGGTKRRLCVALAFLGSPKLVILDEPGAGVDPAARRRIWRLIDQHRIGRTVILSTHHLDEADVLSDTVVVMHKGKILCTGSPLSLKMMHGRGYRLLVTFPAERDENAGSMERKKVETLKGVIEEAVPNAVVNEVSSTEAVITLPFQGKNGINNNIAQATKVLEDSHKIVGYSHFSLECDTLERVFLDLCSRAESGSSVARIGQDSIVNIDNVDFAVAKDSSDLIDVKAPLNPSPIRQMKALLKKRMWHFKKDWPTFLAGLLLPTMFVAVAMGFSLIRPPSEDEPPLVLTPKLYDTHPTYFYSIDDGDNSFLQHVSLQLHDRFGDDYAGAWQTLPNDTGTCECLDGQQVCHGVSQAVEGLLQVLPGRPTLDWIVSTHQEYIEKRYGGWSLFDSDGEPLFVVWYNNKGHHALPSYLSALNEAILRASGVQARLTTLNHPLKLSSDQLNRTTLLQHVADVGVALVLLIAFNLVAAQGSKELVRERLSEEKRILYLAGVHPVTYWITVLIWDFFVFGCSVALAVVVFEIFGLSAYVARDNLAGICLLLFLFAWAALPFSHLTEKAFDDSSMSNMVLFCVNTFIGVASLATILVLDILGKTKTAEDVRDILHYVLLIFPQYVLGDALVQISRNDITAQLLEKFHMDTYQSPLGWELLGLHYVFLAIVGAVLFSLNLMTECRLLPSWNRQRCPYEVFEEDDDVSKERMRVEGGMSDDILQTVKLRKEYRSVYGTNVAVQNLSVGVQAGKCFGLLGTNGAGKSTTFRMLTTEIIPTAGRIILRGKEIGSGPLCNGEVGYCPQSDGLDGFLSPHQCLTIHGEVCGLSNVPKAVESALRRLDLLKYAHKRVSSLSGGNKRKLCTALSVMAPVPVVLMDEPTSGMDPATKDLVAKTIRRMTRNQSCVILTSHSVAECENLCNRVGILAKAGLRCIGTPQHLKHKFGEGYVAFLRFRQPISSADLRKAAMKYFPQAVVSSRQASAARLLVPRSQDMPVSSSFNKLKLLAEELKATDYTLTQSSLDQVLVSFSEDTDNEADGSIYAESGSTNMYSSMDTIHMETF</sequence>
<evidence type="ECO:0000256" key="4">
    <source>
        <dbReference type="ARBA" id="ARBA00022692"/>
    </source>
</evidence>
<comment type="caution">
    <text evidence="12">The sequence shown here is derived from an EMBL/GenBank/DDBJ whole genome shotgun (WGS) entry which is preliminary data.</text>
</comment>
<keyword evidence="8 10" id="KW-1133">Transmembrane helix</keyword>
<dbReference type="PANTHER" id="PTHR19229">
    <property type="entry name" value="ATP-BINDING CASSETTE TRANSPORTER SUBFAMILY A ABCA"/>
    <property type="match status" value="1"/>
</dbReference>
<dbReference type="InterPro" id="IPR003593">
    <property type="entry name" value="AAA+_ATPase"/>
</dbReference>
<feature type="transmembrane region" description="Helical" evidence="10">
    <location>
        <begin position="2799"/>
        <end position="2822"/>
    </location>
</feature>
<feature type="transmembrane region" description="Helical" evidence="10">
    <location>
        <begin position="3426"/>
        <end position="3446"/>
    </location>
</feature>
<evidence type="ECO:0000256" key="3">
    <source>
        <dbReference type="ARBA" id="ARBA00022448"/>
    </source>
</evidence>
<dbReference type="EMBL" id="JAHYIQ010000006">
    <property type="protein sequence ID" value="KAK1131161.1"/>
    <property type="molecule type" value="Genomic_DNA"/>
</dbReference>
<feature type="domain" description="ABC transporter" evidence="11">
    <location>
        <begin position="2846"/>
        <end position="3074"/>
    </location>
</feature>
<keyword evidence="5" id="KW-0677">Repeat</keyword>
<feature type="transmembrane region" description="Helical" evidence="10">
    <location>
        <begin position="3629"/>
        <end position="3649"/>
    </location>
</feature>
<dbReference type="Pfam" id="PF12698">
    <property type="entry name" value="ABC2_membrane_3"/>
    <property type="match status" value="2"/>
</dbReference>
<comment type="subcellular location">
    <subcellularLocation>
        <location evidence="1">Membrane</location>
        <topology evidence="1">Multi-pass membrane protein</topology>
    </subcellularLocation>
</comment>
<protein>
    <recommendedName>
        <fullName evidence="11">ABC transporter domain-containing protein</fullName>
    </recommendedName>
</protein>
<dbReference type="SMART" id="SM00382">
    <property type="entry name" value="AAA"/>
    <property type="match status" value="2"/>
</dbReference>
<dbReference type="PROSITE" id="PS50893">
    <property type="entry name" value="ABC_TRANSPORTER_2"/>
    <property type="match status" value="2"/>
</dbReference>
<evidence type="ECO:0000256" key="1">
    <source>
        <dbReference type="ARBA" id="ARBA00004141"/>
    </source>
</evidence>
<feature type="transmembrane region" description="Helical" evidence="10">
    <location>
        <begin position="2619"/>
        <end position="2641"/>
    </location>
</feature>
<dbReference type="GO" id="GO:0140359">
    <property type="term" value="F:ABC-type transporter activity"/>
    <property type="evidence" value="ECO:0007669"/>
    <property type="project" value="InterPro"/>
</dbReference>